<dbReference type="Gene3D" id="3.40.50.300">
    <property type="entry name" value="P-loop containing nucleotide triphosphate hydrolases"/>
    <property type="match status" value="1"/>
</dbReference>
<evidence type="ECO:0000259" key="3">
    <source>
        <dbReference type="Pfam" id="PF19263"/>
    </source>
</evidence>
<dbReference type="Pfam" id="PF08707">
    <property type="entry name" value="PriCT_2"/>
    <property type="match status" value="1"/>
</dbReference>
<reference evidence="5" key="1">
    <citation type="submission" date="2019-06" db="EMBL/GenBank/DDBJ databases">
        <title>The Complete Genome of Proteus mirabilis Siphophage Saba.</title>
        <authorList>
            <person name="Nyugen J."/>
            <person name="Harb L."/>
            <person name="Moreland R."/>
            <person name="Liu M."/>
            <person name="Ramsey J."/>
        </authorList>
    </citation>
    <scope>NUCLEOTIDE SEQUENCE [LARGE SCALE GENOMIC DNA]</scope>
</reference>
<sequence length="882" mass="100055">MSHVFKSRGPQLFENGYEVIPITRTDAVDRDNNPLKSAGKAPALKGWQSIEITEDLVNEWAKSRKLCGVGIRTHKNPAVDIDCMDKDASDHMLGFVESEVGFAPIRVGREPKVLLMFHADRPFTKVKSRTYIDENGNDNAVEILGSGQQFVAYGIHPKTGKPYRWVVDGESPVENHADIDLQEITLEDARAITAEFDRYAETRGWEVKGKVKPSMGYYVDNPDPLGDDWSDDPDDEDDWVTTDDVTIKWDGTYDELYSIFENDIEPSYDYATWVPVLAALKDAERFPDEFKEIARMWSARAEGSYDDDAFEDKWENGNFNRTGQYAKTLRGVIAEAEKLQGVKEVEDVIIPLFKKAETLVDWEIAASRFRETWVFGLEREVAETLAIKAFKEITGEKMSVDQRKKYLSVDFSLFPAPEWLEPWVFCSTDNVFINKENAARMSPQAFANTFNRETKRKFGAEADTFATVDRPVPVVYGSMYYPGAHGEMPGNKWVRVPGVPGKNFFIHNGLPFLNEFEPDSIPPTADKISPAGHKAISIVEDYFKIQYPDPDERRHALDWMAWVINNPCQKINYAMIVLGGQGSGKTIVKKFMEHMLGSVNVATVSNKVIHSNFTGWQAGHILKVIEEISVSGHRYDVMNSLKEPITNDTLQVEFKHKDPRLCVNTASYMAFTNDIGALPVNSSDRRFLLVRSAFQHKDDVIAYLKTDPNYFKRFEKAFTKFAPEIRAWFADWEYSKDFKYDGNAPVTIGMDEMALNSEDDFTALIMGAVEAAKEGIEFNTGITPELIYIPAAVNLANQYGRAPGAKFIYRQLSEQGFRRLTSGRVQMRFNGERGDIVALKPRDWLTADGVVDYNKIRIHLEENDIKVEEQGQRDAADETDVF</sequence>
<feature type="domain" description="Primase C-terminal 2" evidence="1">
    <location>
        <begin position="264"/>
        <end position="323"/>
    </location>
</feature>
<organism evidence="4 5">
    <name type="scientific">Proteus phage Saba</name>
    <dbReference type="NCBI Taxonomy" id="2596672"/>
    <lineage>
        <taxon>Viruses</taxon>
        <taxon>Duplodnaviria</taxon>
        <taxon>Heunggongvirae</taxon>
        <taxon>Uroviricota</taxon>
        <taxon>Caudoviricetes</taxon>
        <taxon>Casjensviridae</taxon>
        <taxon>Cenphatecvirus</taxon>
        <taxon>Cenphatecvirus saba</taxon>
    </lineage>
</organism>
<keyword evidence="5" id="KW-1185">Reference proteome</keyword>
<dbReference type="SUPFAM" id="SSF52540">
    <property type="entry name" value="P-loop containing nucleoside triphosphate hydrolases"/>
    <property type="match status" value="1"/>
</dbReference>
<evidence type="ECO:0000313" key="5">
    <source>
        <dbReference type="Proteomes" id="UP000322840"/>
    </source>
</evidence>
<evidence type="ECO:0000259" key="1">
    <source>
        <dbReference type="Pfam" id="PF08707"/>
    </source>
</evidence>
<proteinExistence type="predicted"/>
<accession>A0A5B9N782</accession>
<protein>
    <submittedName>
        <fullName evidence="4">DNA primase</fullName>
    </submittedName>
</protein>
<gene>
    <name evidence="4" type="ORF">CPT_Saba_076</name>
</gene>
<evidence type="ECO:0000313" key="4">
    <source>
        <dbReference type="EMBL" id="QEG09449.1"/>
    </source>
</evidence>
<feature type="domain" description="DNA primase/polymerase bifunctional N-terminal" evidence="2">
    <location>
        <begin position="12"/>
        <end position="171"/>
    </location>
</feature>
<feature type="domain" description="NrS-1 polymerase-like helicase" evidence="3">
    <location>
        <begin position="579"/>
        <end position="686"/>
    </location>
</feature>
<dbReference type="Pfam" id="PF09250">
    <property type="entry name" value="Prim-Pol"/>
    <property type="match status" value="1"/>
</dbReference>
<dbReference type="EMBL" id="MN062188">
    <property type="protein sequence ID" value="QEG09449.1"/>
    <property type="molecule type" value="Genomic_DNA"/>
</dbReference>
<dbReference type="Pfam" id="PF19263">
    <property type="entry name" value="DUF5906"/>
    <property type="match status" value="1"/>
</dbReference>
<dbReference type="InterPro" id="IPR027417">
    <property type="entry name" value="P-loop_NTPase"/>
</dbReference>
<dbReference type="GO" id="GO:0016817">
    <property type="term" value="F:hydrolase activity, acting on acid anhydrides"/>
    <property type="evidence" value="ECO:0007669"/>
    <property type="project" value="InterPro"/>
</dbReference>
<evidence type="ECO:0000259" key="2">
    <source>
        <dbReference type="Pfam" id="PF09250"/>
    </source>
</evidence>
<dbReference type="InterPro" id="IPR015330">
    <property type="entry name" value="DNA_primase/pol_bifunc_N"/>
</dbReference>
<dbReference type="InterPro" id="IPR045455">
    <property type="entry name" value="NrS-1_pol-like_helicase"/>
</dbReference>
<dbReference type="Proteomes" id="UP000322840">
    <property type="component" value="Segment"/>
</dbReference>
<dbReference type="InterPro" id="IPR014819">
    <property type="entry name" value="PriCT_2"/>
</dbReference>
<name>A0A5B9N782_9CAUD</name>